<protein>
    <submittedName>
        <fullName evidence="3">Terminase small subunit</fullName>
    </submittedName>
</protein>
<sequence length="212" mass="23834">MLYCTWKPPITSPDGRASLRRVFLCPKFAAPRVWRRNSSFRIPERMVDLAGLTEKQRRFCDEYLIDLNATQAAIRAGYSPKTAATIAAENLTKPKVAENIKKRMDEKEDALIAKQDEVLKYLTAVMRREMKEFVVVTCMEEKTEVIPGEGGGKPTRRTTKKEEPKVVEIPARLCDANKAAELLGKRYGLFTDRVDVSGSLPVILAGEDALDD</sequence>
<dbReference type="Gene3D" id="1.10.10.1400">
    <property type="entry name" value="Terminase, small subunit, N-terminal DNA-binding domain, HTH motif"/>
    <property type="match status" value="1"/>
</dbReference>
<dbReference type="Gene3D" id="6.10.140.2160">
    <property type="match status" value="1"/>
</dbReference>
<dbReference type="InterPro" id="IPR005335">
    <property type="entry name" value="Terminase_ssu"/>
</dbReference>
<dbReference type="InterPro" id="IPR052404">
    <property type="entry name" value="SPP1-like_terminase"/>
</dbReference>
<reference evidence="3" key="1">
    <citation type="journal article" date="2021" name="Proc. Natl. Acad. Sci. U.S.A.">
        <title>A Catalog of Tens of Thousands of Viruses from Human Metagenomes Reveals Hidden Associations with Chronic Diseases.</title>
        <authorList>
            <person name="Tisza M.J."/>
            <person name="Buck C.B."/>
        </authorList>
    </citation>
    <scope>NUCLEOTIDE SEQUENCE</scope>
    <source>
        <strain evidence="3">CtPyh10</strain>
    </source>
</reference>
<dbReference type="GO" id="GO:0051276">
    <property type="term" value="P:chromosome organization"/>
    <property type="evidence" value="ECO:0007669"/>
    <property type="project" value="InterPro"/>
</dbReference>
<accession>A0A8S5SZQ6</accession>
<proteinExistence type="predicted"/>
<evidence type="ECO:0000256" key="1">
    <source>
        <dbReference type="ARBA" id="ARBA00022612"/>
    </source>
</evidence>
<dbReference type="InterPro" id="IPR038713">
    <property type="entry name" value="Terminase_Gp1_N_sf"/>
</dbReference>
<dbReference type="PANTHER" id="PTHR41328:SF2">
    <property type="entry name" value="TERMINASE SMALL SUBUNIT"/>
    <property type="match status" value="1"/>
</dbReference>
<dbReference type="EMBL" id="BK032711">
    <property type="protein sequence ID" value="DAF56267.1"/>
    <property type="molecule type" value="Genomic_DNA"/>
</dbReference>
<dbReference type="PANTHER" id="PTHR41328">
    <property type="entry name" value="TERMINASE SMALL SUBUNIT-RELATED"/>
    <property type="match status" value="1"/>
</dbReference>
<evidence type="ECO:0000313" key="3">
    <source>
        <dbReference type="EMBL" id="DAF56267.1"/>
    </source>
</evidence>
<name>A0A8S5SZQ6_9CAUD</name>
<keyword evidence="2" id="KW-0231">Viral genome packaging</keyword>
<organism evidence="3">
    <name type="scientific">Siphoviridae sp. ctPyh10</name>
    <dbReference type="NCBI Taxonomy" id="2827865"/>
    <lineage>
        <taxon>Viruses</taxon>
        <taxon>Duplodnaviria</taxon>
        <taxon>Heunggongvirae</taxon>
        <taxon>Uroviricota</taxon>
        <taxon>Caudoviricetes</taxon>
    </lineage>
</organism>
<evidence type="ECO:0000256" key="2">
    <source>
        <dbReference type="ARBA" id="ARBA00023219"/>
    </source>
</evidence>
<dbReference type="Pfam" id="PF03592">
    <property type="entry name" value="Terminase_2"/>
    <property type="match status" value="1"/>
</dbReference>
<keyword evidence="1" id="KW-1188">Viral release from host cell</keyword>